<reference evidence="3" key="1">
    <citation type="submission" date="2015-01" db="EMBL/GenBank/DDBJ databases">
        <authorList>
            <person name="Aksoy S."/>
            <person name="Warren W."/>
            <person name="Wilson R.K."/>
        </authorList>
    </citation>
    <scope>NUCLEOTIDE SEQUENCE [LARGE SCALE GENOMIC DNA]</scope>
    <source>
        <strain evidence="3">IAEA</strain>
    </source>
</reference>
<dbReference type="EMBL" id="JXJN01012934">
    <property type="status" value="NOT_ANNOTATED_CDS"/>
    <property type="molecule type" value="Genomic_DNA"/>
</dbReference>
<name>A0A1B0BEL8_9MUSC</name>
<evidence type="ECO:0000313" key="2">
    <source>
        <dbReference type="EnsemblMetazoa" id="GPPI027508-PA"/>
    </source>
</evidence>
<accession>A0A1B0BEL8</accession>
<feature type="compositionally biased region" description="Basic and acidic residues" evidence="1">
    <location>
        <begin position="67"/>
        <end position="80"/>
    </location>
</feature>
<dbReference type="AlphaFoldDB" id="A0A1B0BEL8"/>
<organism evidence="2 3">
    <name type="scientific">Glossina palpalis gambiensis</name>
    <dbReference type="NCBI Taxonomy" id="67801"/>
    <lineage>
        <taxon>Eukaryota</taxon>
        <taxon>Metazoa</taxon>
        <taxon>Ecdysozoa</taxon>
        <taxon>Arthropoda</taxon>
        <taxon>Hexapoda</taxon>
        <taxon>Insecta</taxon>
        <taxon>Pterygota</taxon>
        <taxon>Neoptera</taxon>
        <taxon>Endopterygota</taxon>
        <taxon>Diptera</taxon>
        <taxon>Brachycera</taxon>
        <taxon>Muscomorpha</taxon>
        <taxon>Hippoboscoidea</taxon>
        <taxon>Glossinidae</taxon>
        <taxon>Glossina</taxon>
    </lineage>
</organism>
<protein>
    <submittedName>
        <fullName evidence="2">Uncharacterized protein</fullName>
    </submittedName>
</protein>
<reference evidence="2" key="2">
    <citation type="submission" date="2020-05" db="UniProtKB">
        <authorList>
            <consortium name="EnsemblMetazoa"/>
        </authorList>
    </citation>
    <scope>IDENTIFICATION</scope>
    <source>
        <strain evidence="2">IAEA</strain>
    </source>
</reference>
<evidence type="ECO:0000313" key="3">
    <source>
        <dbReference type="Proteomes" id="UP000092460"/>
    </source>
</evidence>
<proteinExistence type="predicted"/>
<dbReference type="VEuPathDB" id="VectorBase:GPPI027508"/>
<dbReference type="EnsemblMetazoa" id="GPPI027508-RA">
    <property type="protein sequence ID" value="GPPI027508-PA"/>
    <property type="gene ID" value="GPPI027508"/>
</dbReference>
<keyword evidence="3" id="KW-1185">Reference proteome</keyword>
<feature type="region of interest" description="Disordered" evidence="1">
    <location>
        <begin position="67"/>
        <end position="91"/>
    </location>
</feature>
<sequence>MLLVVGIVGGYTFIIHSFEKIAALCCCYLAQGRSAIAKCNQRQTSGIKYLKCKQTYQSEYAKTDRWQAIRHSDRRDKQTSEENTLPSRSKNRNKTANRIEFGFCPHSNRNTISTPEKLSQTVHACILQHFRSDISKDIID</sequence>
<dbReference type="Proteomes" id="UP000092460">
    <property type="component" value="Unassembled WGS sequence"/>
</dbReference>
<evidence type="ECO:0000256" key="1">
    <source>
        <dbReference type="SAM" id="MobiDB-lite"/>
    </source>
</evidence>